<dbReference type="InterPro" id="IPR002508">
    <property type="entry name" value="MurNAc-LAA_cat"/>
</dbReference>
<evidence type="ECO:0000256" key="1">
    <source>
        <dbReference type="ARBA" id="ARBA00022801"/>
    </source>
</evidence>
<evidence type="ECO:0000259" key="3">
    <source>
        <dbReference type="SMART" id="SM00646"/>
    </source>
</evidence>
<evidence type="ECO:0000313" key="4">
    <source>
        <dbReference type="EMBL" id="MDV6373000.1"/>
    </source>
</evidence>
<dbReference type="CDD" id="cd02696">
    <property type="entry name" value="MurNAc-LAA"/>
    <property type="match status" value="1"/>
</dbReference>
<reference evidence="4 5" key="1">
    <citation type="submission" date="2022-11" db="EMBL/GenBank/DDBJ databases">
        <title>Deinococcus ZS9-10, Low Temperature and Draught-tolerating, UV-resistant Bacteria from Continental Antarctica.</title>
        <authorList>
            <person name="Cheng L."/>
        </authorList>
    </citation>
    <scope>NUCLEOTIDE SEQUENCE [LARGE SCALE GENOMIC DNA]</scope>
    <source>
        <strain evidence="4 5">ZS9-10</strain>
    </source>
</reference>
<organism evidence="4 5">
    <name type="scientific">Deinococcus arenicola</name>
    <dbReference type="NCBI Taxonomy" id="2994950"/>
    <lineage>
        <taxon>Bacteria</taxon>
        <taxon>Thermotogati</taxon>
        <taxon>Deinococcota</taxon>
        <taxon>Deinococci</taxon>
        <taxon>Deinococcales</taxon>
        <taxon>Deinococcaceae</taxon>
        <taxon>Deinococcus</taxon>
    </lineage>
</organism>
<proteinExistence type="predicted"/>
<dbReference type="SMART" id="SM00646">
    <property type="entry name" value="Ami_3"/>
    <property type="match status" value="1"/>
</dbReference>
<dbReference type="PANTHER" id="PTHR30404">
    <property type="entry name" value="N-ACETYLMURAMOYL-L-ALANINE AMIDASE"/>
    <property type="match status" value="1"/>
</dbReference>
<dbReference type="RefSeq" id="WP_317638301.1">
    <property type="nucleotide sequence ID" value="NZ_JAPMIV010000001.1"/>
</dbReference>
<dbReference type="InterPro" id="IPR050695">
    <property type="entry name" value="N-acetylmuramoyl_amidase_3"/>
</dbReference>
<dbReference type="Pfam" id="PF01520">
    <property type="entry name" value="Amidase_3"/>
    <property type="match status" value="1"/>
</dbReference>
<dbReference type="PANTHER" id="PTHR30404:SF0">
    <property type="entry name" value="N-ACETYLMURAMOYL-L-ALANINE AMIDASE AMIC"/>
    <property type="match status" value="1"/>
</dbReference>
<dbReference type="EMBL" id="JAPMIV010000001">
    <property type="protein sequence ID" value="MDV6373000.1"/>
    <property type="molecule type" value="Genomic_DNA"/>
</dbReference>
<name>A0ABU4DKQ0_9DEIO</name>
<feature type="region of interest" description="Disordered" evidence="2">
    <location>
        <begin position="184"/>
        <end position="203"/>
    </location>
</feature>
<feature type="domain" description="MurNAc-LAA" evidence="3">
    <location>
        <begin position="435"/>
        <end position="551"/>
    </location>
</feature>
<accession>A0ABU4DKQ0</accession>
<dbReference type="Proteomes" id="UP001276150">
    <property type="component" value="Unassembled WGS sequence"/>
</dbReference>
<keyword evidence="1" id="KW-0378">Hydrolase</keyword>
<keyword evidence="5" id="KW-1185">Reference proteome</keyword>
<dbReference type="SUPFAM" id="SSF53187">
    <property type="entry name" value="Zn-dependent exopeptidases"/>
    <property type="match status" value="1"/>
</dbReference>
<sequence length="569" mass="58466">MLLGVAGTGLAQGGDPFVRGVPAQVAPTLQGAVMAQVPLNLTGVQNATFGLPRSSTSGNITRIVFDLEGGVTYTLTPTFGGLRLDVQGARVLPTVSGSLGDSVSEYRAGGGQATLITPFPLSLTGGWKAMEATLADRSRVLILDFGPSVIGGASPELSKQVRTVAQGSGPSSALLSGLPIPPAPLPSALPPGDTVTPAPGGALPPAPALADAGAGSALEGRVPGTARGELLGTPRIGKNPGQTRLVLDLPPGTVYRIVPGGGGLRVELAGVSVQPRTVQNISPELRSWRVEAMPGGAVFTLQTAAPTTPRSGWRAQLLPPASGELSRLVIDLSPAMADLTPLRPEENLLAAVPPIPAARGMAILALTASYVRPRVVIDPGHGGRDPGAMGTVTEKEVVLDVSLRVAALLRAAGVDVVLTRDSDRDLNPDKNTDLVMRARTATAGTGLFVSIHANAMDARYVLRGYGVETWWNPNHPLSSTLASILQSNVINETGAYSQGLKSSRSLAVLRNSRIPAALIEIGYTSHPVDGLNLEDTNYRDRVALGIALGIREALVTGIVDGGAVGGADR</sequence>
<evidence type="ECO:0000256" key="2">
    <source>
        <dbReference type="SAM" id="MobiDB-lite"/>
    </source>
</evidence>
<gene>
    <name evidence="4" type="ORF">ORD21_00080</name>
</gene>
<dbReference type="Gene3D" id="3.40.630.40">
    <property type="entry name" value="Zn-dependent exopeptidases"/>
    <property type="match status" value="1"/>
</dbReference>
<evidence type="ECO:0000313" key="5">
    <source>
        <dbReference type="Proteomes" id="UP001276150"/>
    </source>
</evidence>
<protein>
    <submittedName>
        <fullName evidence="4">N-acetylmuramoyl-L-alanine amidase</fullName>
    </submittedName>
</protein>
<comment type="caution">
    <text evidence="4">The sequence shown here is derived from an EMBL/GenBank/DDBJ whole genome shotgun (WGS) entry which is preliminary data.</text>
</comment>